<protein>
    <submittedName>
        <fullName evidence="1">Uncharacterized protein</fullName>
    </submittedName>
</protein>
<evidence type="ECO:0000313" key="2">
    <source>
        <dbReference type="Proteomes" id="UP001358586"/>
    </source>
</evidence>
<keyword evidence="2" id="KW-1185">Reference proteome</keyword>
<gene>
    <name evidence="1" type="ORF">PVK06_026767</name>
</gene>
<comment type="caution">
    <text evidence="1">The sequence shown here is derived from an EMBL/GenBank/DDBJ whole genome shotgun (WGS) entry which is preliminary data.</text>
</comment>
<dbReference type="Proteomes" id="UP001358586">
    <property type="component" value="Chromosome 8"/>
</dbReference>
<accession>A0ABR0P214</accession>
<sequence>MQVQNQALEKENQGLKAKNQVRDRDYLIGEAIVQIREVVDHLQDLAVQANVLSTKYESVSDRGRELALLLDRVKTLGLRAKAYL</sequence>
<dbReference type="EMBL" id="JARKNE010000008">
    <property type="protein sequence ID" value="KAK5811436.1"/>
    <property type="molecule type" value="Genomic_DNA"/>
</dbReference>
<organism evidence="1 2">
    <name type="scientific">Gossypium arboreum</name>
    <name type="common">Tree cotton</name>
    <name type="synonym">Gossypium nanking</name>
    <dbReference type="NCBI Taxonomy" id="29729"/>
    <lineage>
        <taxon>Eukaryota</taxon>
        <taxon>Viridiplantae</taxon>
        <taxon>Streptophyta</taxon>
        <taxon>Embryophyta</taxon>
        <taxon>Tracheophyta</taxon>
        <taxon>Spermatophyta</taxon>
        <taxon>Magnoliopsida</taxon>
        <taxon>eudicotyledons</taxon>
        <taxon>Gunneridae</taxon>
        <taxon>Pentapetalae</taxon>
        <taxon>rosids</taxon>
        <taxon>malvids</taxon>
        <taxon>Malvales</taxon>
        <taxon>Malvaceae</taxon>
        <taxon>Malvoideae</taxon>
        <taxon>Gossypium</taxon>
    </lineage>
</organism>
<evidence type="ECO:0000313" key="1">
    <source>
        <dbReference type="EMBL" id="KAK5811436.1"/>
    </source>
</evidence>
<reference evidence="1 2" key="1">
    <citation type="submission" date="2023-03" db="EMBL/GenBank/DDBJ databases">
        <title>WGS of Gossypium arboreum.</title>
        <authorList>
            <person name="Yu D."/>
        </authorList>
    </citation>
    <scope>NUCLEOTIDE SEQUENCE [LARGE SCALE GENOMIC DNA]</scope>
    <source>
        <tissue evidence="1">Leaf</tissue>
    </source>
</reference>
<name>A0ABR0P214_GOSAR</name>
<proteinExistence type="predicted"/>